<dbReference type="EMBL" id="JAWDKD010000021">
    <property type="protein sequence ID" value="MDV0447730.1"/>
    <property type="molecule type" value="Genomic_DNA"/>
</dbReference>
<evidence type="ECO:0000256" key="2">
    <source>
        <dbReference type="ARBA" id="ARBA00009045"/>
    </source>
</evidence>
<evidence type="ECO:0000256" key="6">
    <source>
        <dbReference type="ARBA" id="ARBA00022801"/>
    </source>
</evidence>
<dbReference type="GO" id="GO:0006508">
    <property type="term" value="P:proteolysis"/>
    <property type="evidence" value="ECO:0007669"/>
    <property type="project" value="UniProtKB-KW"/>
</dbReference>
<reference evidence="12" key="1">
    <citation type="submission" date="2023-06" db="EMBL/GenBank/DDBJ databases">
        <title>Genome sequence of Methanosarcinaceae archaeon Ag5.</title>
        <authorList>
            <person name="Protasov E."/>
            <person name="Platt K."/>
            <person name="Poehlein A."/>
            <person name="Daniel R."/>
            <person name="Brune A."/>
        </authorList>
    </citation>
    <scope>NUCLEOTIDE SEQUENCE</scope>
    <source>
        <strain evidence="12">Ag5</strain>
    </source>
</reference>
<comment type="subcellular location">
    <subcellularLocation>
        <location evidence="1">Membrane</location>
        <topology evidence="1">Multi-pass membrane protein</topology>
    </subcellularLocation>
</comment>
<evidence type="ECO:0000256" key="1">
    <source>
        <dbReference type="ARBA" id="ARBA00004141"/>
    </source>
</evidence>
<comment type="caution">
    <text evidence="12">The sequence shown here is derived from an EMBL/GenBank/DDBJ whole genome shotgun (WGS) entry which is preliminary data.</text>
</comment>
<dbReference type="RefSeq" id="WP_338100168.1">
    <property type="nucleotide sequence ID" value="NZ_JAWDKD010000021.1"/>
</dbReference>
<feature type="transmembrane region" description="Helical" evidence="10">
    <location>
        <begin position="104"/>
        <end position="133"/>
    </location>
</feature>
<dbReference type="SUPFAM" id="SSF144091">
    <property type="entry name" value="Rhomboid-like"/>
    <property type="match status" value="1"/>
</dbReference>
<evidence type="ECO:0000256" key="5">
    <source>
        <dbReference type="ARBA" id="ARBA00022771"/>
    </source>
</evidence>
<dbReference type="Proteomes" id="UP001271789">
    <property type="component" value="Unassembled WGS sequence"/>
</dbReference>
<accession>A0AAE4SFV9</accession>
<evidence type="ECO:0000256" key="9">
    <source>
        <dbReference type="ARBA" id="ARBA00023136"/>
    </source>
</evidence>
<evidence type="ECO:0000313" key="13">
    <source>
        <dbReference type="Proteomes" id="UP001271789"/>
    </source>
</evidence>
<dbReference type="InterPro" id="IPR035952">
    <property type="entry name" value="Rhomboid-like_sf"/>
</dbReference>
<evidence type="ECO:0000259" key="11">
    <source>
        <dbReference type="SMART" id="SM00154"/>
    </source>
</evidence>
<keyword evidence="5" id="KW-0863">Zinc-finger</keyword>
<keyword evidence="13" id="KW-1185">Reference proteome</keyword>
<feature type="domain" description="AN1-type" evidence="11">
    <location>
        <begin position="4"/>
        <end position="41"/>
    </location>
</feature>
<dbReference type="SUPFAM" id="SSF118310">
    <property type="entry name" value="AN1-like Zinc finger"/>
    <property type="match status" value="1"/>
</dbReference>
<dbReference type="GO" id="GO:0004252">
    <property type="term" value="F:serine-type endopeptidase activity"/>
    <property type="evidence" value="ECO:0007669"/>
    <property type="project" value="InterPro"/>
</dbReference>
<dbReference type="PANTHER" id="PTHR43731">
    <property type="entry name" value="RHOMBOID PROTEASE"/>
    <property type="match status" value="1"/>
</dbReference>
<keyword evidence="12" id="KW-0645">Protease</keyword>
<dbReference type="GO" id="GO:0016020">
    <property type="term" value="C:membrane"/>
    <property type="evidence" value="ECO:0007669"/>
    <property type="project" value="UniProtKB-SubCell"/>
</dbReference>
<dbReference type="PANTHER" id="PTHR43731:SF14">
    <property type="entry name" value="PRESENILIN-ASSOCIATED RHOMBOID-LIKE PROTEIN, MITOCHONDRIAL"/>
    <property type="match status" value="1"/>
</dbReference>
<comment type="similarity">
    <text evidence="2">Belongs to the peptidase S54 family.</text>
</comment>
<dbReference type="InterPro" id="IPR035896">
    <property type="entry name" value="AN1-like_Znf"/>
</dbReference>
<evidence type="ECO:0000256" key="7">
    <source>
        <dbReference type="ARBA" id="ARBA00022833"/>
    </source>
</evidence>
<name>A0AAE4SFV9_9EURY</name>
<dbReference type="InterPro" id="IPR022764">
    <property type="entry name" value="Peptidase_S54_rhomboid_dom"/>
</dbReference>
<feature type="transmembrane region" description="Helical" evidence="10">
    <location>
        <begin position="216"/>
        <end position="234"/>
    </location>
</feature>
<dbReference type="AlphaFoldDB" id="A0AAE4SFV9"/>
<evidence type="ECO:0000256" key="4">
    <source>
        <dbReference type="ARBA" id="ARBA00022723"/>
    </source>
</evidence>
<keyword evidence="6 12" id="KW-0378">Hydrolase</keyword>
<dbReference type="Pfam" id="PF01694">
    <property type="entry name" value="Rhomboid"/>
    <property type="match status" value="1"/>
</dbReference>
<dbReference type="SMART" id="SM00154">
    <property type="entry name" value="ZnF_AN1"/>
    <property type="match status" value="1"/>
</dbReference>
<feature type="transmembrane region" description="Helical" evidence="10">
    <location>
        <begin position="270"/>
        <end position="289"/>
    </location>
</feature>
<feature type="transmembrane region" description="Helical" evidence="10">
    <location>
        <begin position="186"/>
        <end position="204"/>
    </location>
</feature>
<dbReference type="EC" id="3.4.21.105" evidence="12"/>
<keyword evidence="7" id="KW-0862">Zinc</keyword>
<evidence type="ECO:0000256" key="8">
    <source>
        <dbReference type="ARBA" id="ARBA00022989"/>
    </source>
</evidence>
<evidence type="ECO:0000256" key="3">
    <source>
        <dbReference type="ARBA" id="ARBA00022692"/>
    </source>
</evidence>
<evidence type="ECO:0000313" key="12">
    <source>
        <dbReference type="EMBL" id="MDV0447730.1"/>
    </source>
</evidence>
<keyword evidence="8 10" id="KW-1133">Transmembrane helix</keyword>
<organism evidence="12 13">
    <name type="scientific">Methanolapillus africanus</name>
    <dbReference type="NCBI Taxonomy" id="3028297"/>
    <lineage>
        <taxon>Archaea</taxon>
        <taxon>Methanobacteriati</taxon>
        <taxon>Methanobacteriota</taxon>
        <taxon>Stenosarchaea group</taxon>
        <taxon>Methanomicrobia</taxon>
        <taxon>Methanosarcinales</taxon>
        <taxon>Methanosarcinaceae</taxon>
        <taxon>Methanolapillus</taxon>
    </lineage>
</organism>
<dbReference type="GO" id="GO:0008270">
    <property type="term" value="F:zinc ion binding"/>
    <property type="evidence" value="ECO:0007669"/>
    <property type="project" value="UniProtKB-KW"/>
</dbReference>
<dbReference type="InterPro" id="IPR000058">
    <property type="entry name" value="Znf_AN1"/>
</dbReference>
<gene>
    <name evidence="12" type="primary">glpG</name>
    <name evidence="12" type="ORF">MsAg5_16420</name>
</gene>
<proteinExistence type="inferred from homology"/>
<keyword evidence="4" id="KW-0479">Metal-binding</keyword>
<dbReference type="InterPro" id="IPR050925">
    <property type="entry name" value="Rhomboid_protease_S54"/>
</dbReference>
<sequence>MTKCHACGKEETAQPVCDVCGKTYCEDHISRNNHICFTDPKGVNVGNGNARVYVKTYGTGAAAGTNPPKADYYDRDNFEKKNGYAAKRGGSIWKTIFDSPTYTVILICVILQIIGSIGYFFNFMPFWIIWRILALESNFEYALHYPWTLITSMFLHDLGNITHILFNMITLFFFGTYLERVIGKKAFVTTYLVSGVVAAVGFIAVEVMTAGPSTTLLIGASGAIMGVLAAIAIINPNLQVYIYFIPAKIKYLIVLYAIMDFVFMGSGDSIAHAAHLSGLFVGLWIGYYYRKKLRNKRPQEF</sequence>
<feature type="transmembrane region" description="Helical" evidence="10">
    <location>
        <begin position="241"/>
        <end position="264"/>
    </location>
</feature>
<keyword evidence="3 10" id="KW-0812">Transmembrane</keyword>
<feature type="transmembrane region" description="Helical" evidence="10">
    <location>
        <begin position="153"/>
        <end position="174"/>
    </location>
</feature>
<keyword evidence="9 10" id="KW-0472">Membrane</keyword>
<protein>
    <submittedName>
        <fullName evidence="12">Rhomboid protease GlpG</fullName>
        <ecNumber evidence="12">3.4.21.105</ecNumber>
    </submittedName>
</protein>
<dbReference type="Gene3D" id="1.20.1540.10">
    <property type="entry name" value="Rhomboid-like"/>
    <property type="match status" value="1"/>
</dbReference>
<evidence type="ECO:0000256" key="10">
    <source>
        <dbReference type="SAM" id="Phobius"/>
    </source>
</evidence>